<feature type="domain" description="N-acetyltransferase" evidence="1">
    <location>
        <begin position="140"/>
        <end position="270"/>
    </location>
</feature>
<dbReference type="PROSITE" id="PS51186">
    <property type="entry name" value="GNAT"/>
    <property type="match status" value="1"/>
</dbReference>
<reference evidence="2 3" key="1">
    <citation type="submission" date="2011-07" db="EMBL/GenBank/DDBJ databases">
        <authorList>
            <person name="Genoscope - CEA"/>
        </authorList>
    </citation>
    <scope>NUCLEOTIDE SEQUENCE [LARGE SCALE GENOMIC DNA]</scope>
    <source>
        <strain evidence="3">lorraine</strain>
    </source>
</reference>
<dbReference type="InterPro" id="IPR000182">
    <property type="entry name" value="GNAT_dom"/>
</dbReference>
<evidence type="ECO:0000313" key="3">
    <source>
        <dbReference type="Proteomes" id="UP000010102"/>
    </source>
</evidence>
<dbReference type="KEGG" id="lpo:LPO_1874"/>
<dbReference type="SUPFAM" id="SSF55729">
    <property type="entry name" value="Acyl-CoA N-acyltransferases (Nat)"/>
    <property type="match status" value="1"/>
</dbReference>
<dbReference type="Proteomes" id="UP000010102">
    <property type="component" value="Chromosome"/>
</dbReference>
<name>A0AAV2UYU1_LEGPN</name>
<evidence type="ECO:0000313" key="2">
    <source>
        <dbReference type="EMBL" id="CCD05891.1"/>
    </source>
</evidence>
<proteinExistence type="predicted"/>
<dbReference type="AlphaFoldDB" id="A0AAV2UYU1"/>
<organism evidence="2 3">
    <name type="scientific">Legionella pneumophila subsp. pneumophila</name>
    <dbReference type="NCBI Taxonomy" id="91891"/>
    <lineage>
        <taxon>Bacteria</taxon>
        <taxon>Pseudomonadati</taxon>
        <taxon>Pseudomonadota</taxon>
        <taxon>Gammaproteobacteria</taxon>
        <taxon>Legionellales</taxon>
        <taxon>Legionellaceae</taxon>
        <taxon>Legionella</taxon>
    </lineage>
</organism>
<dbReference type="Pfam" id="PF00583">
    <property type="entry name" value="Acetyltransf_1"/>
    <property type="match status" value="1"/>
</dbReference>
<protein>
    <submittedName>
        <fullName evidence="2">Acetyltransferase, GNAT family</fullName>
    </submittedName>
</protein>
<dbReference type="EMBL" id="FQ958210">
    <property type="protein sequence ID" value="CCD05891.1"/>
    <property type="molecule type" value="Genomic_DNA"/>
</dbReference>
<dbReference type="Gene3D" id="3.40.630.30">
    <property type="match status" value="1"/>
</dbReference>
<evidence type="ECO:0000259" key="1">
    <source>
        <dbReference type="PROSITE" id="PS51186"/>
    </source>
</evidence>
<dbReference type="GO" id="GO:0016747">
    <property type="term" value="F:acyltransferase activity, transferring groups other than amino-acyl groups"/>
    <property type="evidence" value="ECO:0007669"/>
    <property type="project" value="InterPro"/>
</dbReference>
<gene>
    <name evidence="2" type="ORF">LPO_1874</name>
</gene>
<sequence length="270" mass="30091">MLSDPGGEELMYITKELAVRMEGCIKQSHIEVTKRYSQGKTLEINGGAACFSGFESFLSQVVGWGFKTEPNQYKAEIEAIENFYKSIGHNRVDIELCPFVGNHLINFLSQRGYYITELNNVSVLDLKSYHLVAHSEDDGFIIREVKQSELEEWAKRVAIGFGFLEAQEQFYQYASAKGILAFAAYDHGNLVAGATIAIHGDACDLGVTSTLPLYRGKGLQKKLLFARLNLAKQYGLEFATVTTQPGTVSDLNVQKAGFRCAYTRIKLTME</sequence>
<dbReference type="InterPro" id="IPR016181">
    <property type="entry name" value="Acyl_CoA_acyltransferase"/>
</dbReference>
<accession>A0AAV2UYU1</accession>
<dbReference type="CDD" id="cd04301">
    <property type="entry name" value="NAT_SF"/>
    <property type="match status" value="1"/>
</dbReference>